<dbReference type="Proteomes" id="UP001177744">
    <property type="component" value="Unassembled WGS sequence"/>
</dbReference>
<accession>A0AA40HCC8</accession>
<feature type="compositionally biased region" description="Basic and acidic residues" evidence="1">
    <location>
        <begin position="1"/>
        <end position="14"/>
    </location>
</feature>
<feature type="region of interest" description="Disordered" evidence="1">
    <location>
        <begin position="1"/>
        <end position="24"/>
    </location>
</feature>
<evidence type="ECO:0000313" key="3">
    <source>
        <dbReference type="Proteomes" id="UP001177744"/>
    </source>
</evidence>
<gene>
    <name evidence="2" type="ORF">QTO34_012051</name>
</gene>
<protein>
    <submittedName>
        <fullName evidence="2">Uncharacterized protein</fullName>
    </submittedName>
</protein>
<reference evidence="2" key="1">
    <citation type="submission" date="2023-06" db="EMBL/GenBank/DDBJ databases">
        <title>Reference genome for the Northern bat (Eptesicus nilssonii), a most northern bat species.</title>
        <authorList>
            <person name="Laine V.N."/>
            <person name="Pulliainen A.T."/>
            <person name="Lilley T.M."/>
        </authorList>
    </citation>
    <scope>NUCLEOTIDE SEQUENCE</scope>
    <source>
        <strain evidence="2">BLF_Eptnil</strain>
        <tissue evidence="2">Kidney</tissue>
    </source>
</reference>
<feature type="region of interest" description="Disordered" evidence="1">
    <location>
        <begin position="86"/>
        <end position="105"/>
    </location>
</feature>
<feature type="non-terminal residue" evidence="2">
    <location>
        <position position="105"/>
    </location>
</feature>
<comment type="caution">
    <text evidence="2">The sequence shown here is derived from an EMBL/GenBank/DDBJ whole genome shotgun (WGS) entry which is preliminary data.</text>
</comment>
<evidence type="ECO:0000313" key="2">
    <source>
        <dbReference type="EMBL" id="KAK1328478.1"/>
    </source>
</evidence>
<dbReference type="EMBL" id="JAULJE010000023">
    <property type="protein sequence ID" value="KAK1328478.1"/>
    <property type="molecule type" value="Genomic_DNA"/>
</dbReference>
<dbReference type="AlphaFoldDB" id="A0AA40HCC8"/>
<sequence length="105" mass="11883">MLSREESAEEKSEAGRGQFMRNEQRKWLHEMESTPGKEAMKIVEITTKDVDYDINLVDKAATALEKTDFNLESSNLEIATATPAFTNHHPHQSAAINSHNLSHFQ</sequence>
<evidence type="ECO:0000256" key="1">
    <source>
        <dbReference type="SAM" id="MobiDB-lite"/>
    </source>
</evidence>
<proteinExistence type="predicted"/>
<feature type="compositionally biased region" description="Polar residues" evidence="1">
    <location>
        <begin position="94"/>
        <end position="105"/>
    </location>
</feature>
<organism evidence="2 3">
    <name type="scientific">Cnephaeus nilssonii</name>
    <name type="common">Northern bat</name>
    <name type="synonym">Eptesicus nilssonii</name>
    <dbReference type="NCBI Taxonomy" id="3371016"/>
    <lineage>
        <taxon>Eukaryota</taxon>
        <taxon>Metazoa</taxon>
        <taxon>Chordata</taxon>
        <taxon>Craniata</taxon>
        <taxon>Vertebrata</taxon>
        <taxon>Euteleostomi</taxon>
        <taxon>Mammalia</taxon>
        <taxon>Eutheria</taxon>
        <taxon>Laurasiatheria</taxon>
        <taxon>Chiroptera</taxon>
        <taxon>Yangochiroptera</taxon>
        <taxon>Vespertilionidae</taxon>
        <taxon>Cnephaeus</taxon>
    </lineage>
</organism>
<keyword evidence="3" id="KW-1185">Reference proteome</keyword>
<name>A0AA40HCC8_CNENI</name>